<name>A0A7N2MPU2_QUELO</name>
<organism evidence="1 2">
    <name type="scientific">Quercus lobata</name>
    <name type="common">Valley oak</name>
    <dbReference type="NCBI Taxonomy" id="97700"/>
    <lineage>
        <taxon>Eukaryota</taxon>
        <taxon>Viridiplantae</taxon>
        <taxon>Streptophyta</taxon>
        <taxon>Embryophyta</taxon>
        <taxon>Tracheophyta</taxon>
        <taxon>Spermatophyta</taxon>
        <taxon>Magnoliopsida</taxon>
        <taxon>eudicotyledons</taxon>
        <taxon>Gunneridae</taxon>
        <taxon>Pentapetalae</taxon>
        <taxon>rosids</taxon>
        <taxon>fabids</taxon>
        <taxon>Fagales</taxon>
        <taxon>Fagaceae</taxon>
        <taxon>Quercus</taxon>
    </lineage>
</organism>
<proteinExistence type="predicted"/>
<dbReference type="EMBL" id="LRBV02000010">
    <property type="status" value="NOT_ANNOTATED_CDS"/>
    <property type="molecule type" value="Genomic_DNA"/>
</dbReference>
<reference evidence="1 2" key="1">
    <citation type="journal article" date="2016" name="G3 (Bethesda)">
        <title>First Draft Assembly and Annotation of the Genome of a California Endemic Oak Quercus lobata Nee (Fagaceae).</title>
        <authorList>
            <person name="Sork V.L."/>
            <person name="Fitz-Gibbon S.T."/>
            <person name="Puiu D."/>
            <person name="Crepeau M."/>
            <person name="Gugger P.F."/>
            <person name="Sherman R."/>
            <person name="Stevens K."/>
            <person name="Langley C.H."/>
            <person name="Pellegrini M."/>
            <person name="Salzberg S.L."/>
        </authorList>
    </citation>
    <scope>NUCLEOTIDE SEQUENCE [LARGE SCALE GENOMIC DNA]</scope>
    <source>
        <strain evidence="1 2">cv. SW786</strain>
    </source>
</reference>
<sequence length="336" mass="37152">MLVINSDVGPLPLAPKPGVKTTAKTQILTNNKKGAPNMILSKGKEKLAPLQAIKHLTQTYAKQTVDLDLNIPIPLYTISDKVIANATSGPSAESNMVEFDKIVNSIAKVYHEPKATSIALHALLLSSEFCSSNPSLDMIIVRQKLSSLLPLNFHVLVDPSKLNQLVTLSKMLQNDTTLSANQLAMLKLIGDIPSLSKDIIEIKELAEQVQKFFVDIRSNCLKARSLLEEHKKSTDKLKTLQAEVNENAFSLQGLGEKIINHNARHSILLCSLEMKKTIIVELESSLQEIGNQIRKVLDDIKLTSTRKRDWEIICVLVTARVEKKLILKDEQSAAAI</sequence>
<reference evidence="1" key="2">
    <citation type="submission" date="2021-01" db="UniProtKB">
        <authorList>
            <consortium name="EnsemblPlants"/>
        </authorList>
    </citation>
    <scope>IDENTIFICATION</scope>
</reference>
<dbReference type="AlphaFoldDB" id="A0A7N2MPU2"/>
<evidence type="ECO:0000313" key="2">
    <source>
        <dbReference type="Proteomes" id="UP000594261"/>
    </source>
</evidence>
<accession>A0A7N2MPU2</accession>
<dbReference type="PANTHER" id="PTHR33345">
    <property type="entry name" value="ADAPTER PROTEIN, PUTATIVE-RELATED"/>
    <property type="match status" value="1"/>
</dbReference>
<evidence type="ECO:0000313" key="1">
    <source>
        <dbReference type="EnsemblPlants" id="QL10p019789:mrna"/>
    </source>
</evidence>
<dbReference type="Proteomes" id="UP000594261">
    <property type="component" value="Chromosome 10"/>
</dbReference>
<protein>
    <submittedName>
        <fullName evidence="1">Uncharacterized protein</fullName>
    </submittedName>
</protein>
<dbReference type="InParanoid" id="A0A7N2MPU2"/>
<dbReference type="EnsemblPlants" id="QL10p019789:mrna">
    <property type="protein sequence ID" value="QL10p019789:mrna"/>
    <property type="gene ID" value="QL10p019789"/>
</dbReference>
<keyword evidence="2" id="KW-1185">Reference proteome</keyword>
<dbReference type="PANTHER" id="PTHR33345:SF4">
    <property type="entry name" value="MBD DOMAIN-CONTAINING PROTEIN"/>
    <property type="match status" value="1"/>
</dbReference>
<dbReference type="Gramene" id="QL10p019789:mrna">
    <property type="protein sequence ID" value="QL10p019789:mrna"/>
    <property type="gene ID" value="QL10p019789"/>
</dbReference>